<proteinExistence type="predicted"/>
<protein>
    <submittedName>
        <fullName evidence="1">Uncharacterized protein</fullName>
    </submittedName>
</protein>
<organism evidence="1 2">
    <name type="scientific">Dreissena polymorpha</name>
    <name type="common">Zebra mussel</name>
    <name type="synonym">Mytilus polymorpha</name>
    <dbReference type="NCBI Taxonomy" id="45954"/>
    <lineage>
        <taxon>Eukaryota</taxon>
        <taxon>Metazoa</taxon>
        <taxon>Spiralia</taxon>
        <taxon>Lophotrochozoa</taxon>
        <taxon>Mollusca</taxon>
        <taxon>Bivalvia</taxon>
        <taxon>Autobranchia</taxon>
        <taxon>Heteroconchia</taxon>
        <taxon>Euheterodonta</taxon>
        <taxon>Imparidentia</taxon>
        <taxon>Neoheterodontei</taxon>
        <taxon>Myida</taxon>
        <taxon>Dreissenoidea</taxon>
        <taxon>Dreissenidae</taxon>
        <taxon>Dreissena</taxon>
    </lineage>
</organism>
<dbReference type="AlphaFoldDB" id="A0A9D4HHK4"/>
<dbReference type="EMBL" id="JAIWYP010000013">
    <property type="protein sequence ID" value="KAH3717051.1"/>
    <property type="molecule type" value="Genomic_DNA"/>
</dbReference>
<keyword evidence="2" id="KW-1185">Reference proteome</keyword>
<reference evidence="1" key="1">
    <citation type="journal article" date="2019" name="bioRxiv">
        <title>The Genome of the Zebra Mussel, Dreissena polymorpha: A Resource for Invasive Species Research.</title>
        <authorList>
            <person name="McCartney M.A."/>
            <person name="Auch B."/>
            <person name="Kono T."/>
            <person name="Mallez S."/>
            <person name="Zhang Y."/>
            <person name="Obille A."/>
            <person name="Becker A."/>
            <person name="Abrahante J.E."/>
            <person name="Garbe J."/>
            <person name="Badalamenti J.P."/>
            <person name="Herman A."/>
            <person name="Mangelson H."/>
            <person name="Liachko I."/>
            <person name="Sullivan S."/>
            <person name="Sone E.D."/>
            <person name="Koren S."/>
            <person name="Silverstein K.A.T."/>
            <person name="Beckman K.B."/>
            <person name="Gohl D.M."/>
        </authorList>
    </citation>
    <scope>NUCLEOTIDE SEQUENCE</scope>
    <source>
        <strain evidence="1">Duluth1</strain>
        <tissue evidence="1">Whole animal</tissue>
    </source>
</reference>
<sequence length="275" mass="31608">MANTFSFFNFHEDWSINVTFRAMFFNQPFFELVQDIIETNLLNKFHEDPTINVACRVKNDPPAGDHDFQPTGTIYELEKCPAPGGLVLQATAKLVQDIIETNLLTKFHEDQTINVPSRVLTMFNYRKCPVPWRSCLSSNCRTGTIFELIQDIMGTHLLTKFHDDRTINVASRLLTRLYYIHIKNPALWRLYIIDTNLLAKFHEKRTINGASRALTSPPGGNIFQPTKTNSKLIQDFIPTNVLTKFHADRTIQANVDAAKRTTDKRRSQNIIIVLR</sequence>
<accession>A0A9D4HHK4</accession>
<evidence type="ECO:0000313" key="1">
    <source>
        <dbReference type="EMBL" id="KAH3717051.1"/>
    </source>
</evidence>
<dbReference type="Proteomes" id="UP000828390">
    <property type="component" value="Unassembled WGS sequence"/>
</dbReference>
<evidence type="ECO:0000313" key="2">
    <source>
        <dbReference type="Proteomes" id="UP000828390"/>
    </source>
</evidence>
<name>A0A9D4HHK4_DREPO</name>
<comment type="caution">
    <text evidence="1">The sequence shown here is derived from an EMBL/GenBank/DDBJ whole genome shotgun (WGS) entry which is preliminary data.</text>
</comment>
<gene>
    <name evidence="1" type="ORF">DPMN_059831</name>
</gene>
<reference evidence="1" key="2">
    <citation type="submission" date="2020-11" db="EMBL/GenBank/DDBJ databases">
        <authorList>
            <person name="McCartney M.A."/>
            <person name="Auch B."/>
            <person name="Kono T."/>
            <person name="Mallez S."/>
            <person name="Becker A."/>
            <person name="Gohl D.M."/>
            <person name="Silverstein K.A.T."/>
            <person name="Koren S."/>
            <person name="Bechman K.B."/>
            <person name="Herman A."/>
            <person name="Abrahante J.E."/>
            <person name="Garbe J."/>
        </authorList>
    </citation>
    <scope>NUCLEOTIDE SEQUENCE</scope>
    <source>
        <strain evidence="1">Duluth1</strain>
        <tissue evidence="1">Whole animal</tissue>
    </source>
</reference>